<reference evidence="10 11" key="1">
    <citation type="submission" date="2021-06" db="EMBL/GenBank/DDBJ databases">
        <authorList>
            <person name="Palmer J.M."/>
        </authorList>
    </citation>
    <scope>NUCLEOTIDE SEQUENCE [LARGE SCALE GENOMIC DNA]</scope>
    <source>
        <strain evidence="10 11">MEX-2019</strain>
        <tissue evidence="10">Muscle</tissue>
    </source>
</reference>
<keyword evidence="11" id="KW-1185">Reference proteome</keyword>
<dbReference type="PANTHER" id="PTHR19924">
    <property type="entry name" value="UTP15 U3 SMALL NUCLEOLAR RNA-ASSOCIATED PROTEIN 15 FAMILY MEMBER"/>
    <property type="match status" value="1"/>
</dbReference>
<proteinExistence type="predicted"/>
<feature type="domain" description="U3 small nucleolar RNA-associated protein 15 C-terminal" evidence="9">
    <location>
        <begin position="283"/>
        <end position="429"/>
    </location>
</feature>
<evidence type="ECO:0000256" key="3">
    <source>
        <dbReference type="ARBA" id="ARBA00022552"/>
    </source>
</evidence>
<name>A0AAV9RIH8_9TELE</name>
<dbReference type="Gene3D" id="2.130.10.10">
    <property type="entry name" value="YVTN repeat-like/Quinoprotein amine dehydrogenase"/>
    <property type="match status" value="1"/>
</dbReference>
<evidence type="ECO:0000256" key="4">
    <source>
        <dbReference type="ARBA" id="ARBA00022574"/>
    </source>
</evidence>
<gene>
    <name evidence="10" type="ORF">CRENBAI_021458</name>
</gene>
<accession>A0AAV9RIH8</accession>
<dbReference type="PANTHER" id="PTHR19924:SF26">
    <property type="entry name" value="U3 SMALL NUCLEOLAR RNA-ASSOCIATED PROTEIN 15 HOMOLOG"/>
    <property type="match status" value="1"/>
</dbReference>
<dbReference type="InterPro" id="IPR018983">
    <property type="entry name" value="U3_snoRNA-assocProt_15_C"/>
</dbReference>
<comment type="function">
    <text evidence="7">Ribosome biogenesis factor. Involved in nucleolar processing of pre-18S ribosomal RNA. Required for optimal pre-ribosomal RNA transcription by RNA polymerase I. Part of the small subunit (SSU) processome, first precursor of the small eukaryotic ribosomal subunit. During the assembly of the SSU processome in the nucleolus, many ribosome biogenesis factors, an RNA chaperone and ribosomal proteins associate with the nascent pre-rRNA and work in concert to generate RNA folding, modifications, rearrangements and cleavage as well as targeted degradation of pre-ribosomal RNA by the RNA exosome.</text>
</comment>
<keyword evidence="5" id="KW-0677">Repeat</keyword>
<evidence type="ECO:0000313" key="11">
    <source>
        <dbReference type="Proteomes" id="UP001311232"/>
    </source>
</evidence>
<sequence length="466" mass="52699">MASFKPTKVPVYPKLGEKVTQDTLYWKNYKAPVQIKEFGAVSNIDFSPVAPHNYAVTAFTRIHIYGPCSQEPVKTFTRFKDTAYCLVPVRTASWVFGRMRRLGGVHVLPFTPKPLPDPFTGGRRTPPTGDIPNAAELTTYQEHTDYIRCGVASKLNRDLFITGGRYVKVWDLLKGGQPLVSLKNHHKTVTCLALSSNGQRLLSASLDRHVKVYNTTSYKVVHNFDYAAAILSLALAPDDESIVVGMTNSILSIKHRKHTEESMEIMSQQRRRPSYRVFVKGKNYVPKQDDYLVSKPVKEHLAKYDRQLKKFNVSKALDTALETWFRRRKPEITVAVMKELNRRGTLKNALAGRDEEQLSRLLHFFIGNVVDTRFAPILVTAAEMILDIYKSVIGQSALIDRQLLRLQNLLETEINLERELLEVLGMLDTMFATSITRKEVPYSDIGRSNGLAQGEASSSRPELQVT</sequence>
<dbReference type="Pfam" id="PF00400">
    <property type="entry name" value="WD40"/>
    <property type="match status" value="1"/>
</dbReference>
<evidence type="ECO:0000256" key="5">
    <source>
        <dbReference type="ARBA" id="ARBA00022737"/>
    </source>
</evidence>
<feature type="repeat" description="WD" evidence="8">
    <location>
        <begin position="182"/>
        <end position="223"/>
    </location>
</feature>
<dbReference type="PROSITE" id="PS50082">
    <property type="entry name" value="WD_REPEATS_2"/>
    <property type="match status" value="1"/>
</dbReference>
<evidence type="ECO:0000256" key="8">
    <source>
        <dbReference type="PROSITE-ProRule" id="PRU00221"/>
    </source>
</evidence>
<evidence type="ECO:0000313" key="10">
    <source>
        <dbReference type="EMBL" id="KAK5608707.1"/>
    </source>
</evidence>
<comment type="subcellular location">
    <subcellularLocation>
        <location evidence="1">Nucleus</location>
        <location evidence="1">Nucleolus</location>
    </subcellularLocation>
</comment>
<dbReference type="SUPFAM" id="SSF50978">
    <property type="entry name" value="WD40 repeat-like"/>
    <property type="match status" value="1"/>
</dbReference>
<dbReference type="InterPro" id="IPR036322">
    <property type="entry name" value="WD40_repeat_dom_sf"/>
</dbReference>
<dbReference type="Proteomes" id="UP001311232">
    <property type="component" value="Unassembled WGS sequence"/>
</dbReference>
<dbReference type="FunFam" id="2.130.10.10:FF:002886">
    <property type="entry name" value="U3 small nucleolar RNA-associated protein 15 homolog"/>
    <property type="match status" value="1"/>
</dbReference>
<comment type="caution">
    <text evidence="10">The sequence shown here is derived from an EMBL/GenBank/DDBJ whole genome shotgun (WGS) entry which is preliminary data.</text>
</comment>
<dbReference type="SMART" id="SM00320">
    <property type="entry name" value="WD40"/>
    <property type="match status" value="2"/>
</dbReference>
<dbReference type="InterPro" id="IPR001680">
    <property type="entry name" value="WD40_rpt"/>
</dbReference>
<dbReference type="InterPro" id="IPR015943">
    <property type="entry name" value="WD40/YVTN_repeat-like_dom_sf"/>
</dbReference>
<dbReference type="Pfam" id="PF09384">
    <property type="entry name" value="UTP15_C"/>
    <property type="match status" value="1"/>
</dbReference>
<dbReference type="GO" id="GO:0006364">
    <property type="term" value="P:rRNA processing"/>
    <property type="evidence" value="ECO:0007669"/>
    <property type="project" value="UniProtKB-KW"/>
</dbReference>
<dbReference type="GO" id="GO:0045943">
    <property type="term" value="P:positive regulation of transcription by RNA polymerase I"/>
    <property type="evidence" value="ECO:0007669"/>
    <property type="project" value="TreeGrafter"/>
</dbReference>
<keyword evidence="3" id="KW-0698">rRNA processing</keyword>
<dbReference type="GO" id="GO:0005730">
    <property type="term" value="C:nucleolus"/>
    <property type="evidence" value="ECO:0007669"/>
    <property type="project" value="UniProtKB-SubCell"/>
</dbReference>
<dbReference type="AlphaFoldDB" id="A0AAV9RIH8"/>
<evidence type="ECO:0000256" key="1">
    <source>
        <dbReference type="ARBA" id="ARBA00004604"/>
    </source>
</evidence>
<evidence type="ECO:0000259" key="9">
    <source>
        <dbReference type="Pfam" id="PF09384"/>
    </source>
</evidence>
<evidence type="ECO:0000256" key="6">
    <source>
        <dbReference type="ARBA" id="ARBA00023242"/>
    </source>
</evidence>
<protein>
    <recommendedName>
        <fullName evidence="2">U3 small nucleolar RNA-associated protein 15 homolog</fullName>
    </recommendedName>
</protein>
<keyword evidence="6" id="KW-0539">Nucleus</keyword>
<dbReference type="EMBL" id="JAHHUM010001788">
    <property type="protein sequence ID" value="KAK5608707.1"/>
    <property type="molecule type" value="Genomic_DNA"/>
</dbReference>
<evidence type="ECO:0000256" key="2">
    <source>
        <dbReference type="ARBA" id="ARBA00018260"/>
    </source>
</evidence>
<keyword evidence="4 8" id="KW-0853">WD repeat</keyword>
<dbReference type="PROSITE" id="PS50294">
    <property type="entry name" value="WD_REPEATS_REGION"/>
    <property type="match status" value="1"/>
</dbReference>
<evidence type="ECO:0000256" key="7">
    <source>
        <dbReference type="ARBA" id="ARBA00045437"/>
    </source>
</evidence>
<organism evidence="10 11">
    <name type="scientific">Crenichthys baileyi</name>
    <name type="common">White River springfish</name>
    <dbReference type="NCBI Taxonomy" id="28760"/>
    <lineage>
        <taxon>Eukaryota</taxon>
        <taxon>Metazoa</taxon>
        <taxon>Chordata</taxon>
        <taxon>Craniata</taxon>
        <taxon>Vertebrata</taxon>
        <taxon>Euteleostomi</taxon>
        <taxon>Actinopterygii</taxon>
        <taxon>Neopterygii</taxon>
        <taxon>Teleostei</taxon>
        <taxon>Neoteleostei</taxon>
        <taxon>Acanthomorphata</taxon>
        <taxon>Ovalentaria</taxon>
        <taxon>Atherinomorphae</taxon>
        <taxon>Cyprinodontiformes</taxon>
        <taxon>Goodeidae</taxon>
        <taxon>Crenichthys</taxon>
    </lineage>
</organism>